<dbReference type="GO" id="GO:0008168">
    <property type="term" value="F:methyltransferase activity"/>
    <property type="evidence" value="ECO:0007669"/>
    <property type="project" value="UniProtKB-KW"/>
</dbReference>
<dbReference type="Pfam" id="PF08241">
    <property type="entry name" value="Methyltransf_11"/>
    <property type="match status" value="1"/>
</dbReference>
<keyword evidence="2" id="KW-0489">Methyltransferase</keyword>
<comment type="caution">
    <text evidence="2">The sequence shown here is derived from an EMBL/GenBank/DDBJ whole genome shotgun (WGS) entry which is preliminary data.</text>
</comment>
<name>A0ABU8BJ66_9BRAD</name>
<dbReference type="CDD" id="cd02440">
    <property type="entry name" value="AdoMet_MTases"/>
    <property type="match status" value="1"/>
</dbReference>
<dbReference type="PANTHER" id="PTHR43591">
    <property type="entry name" value="METHYLTRANSFERASE"/>
    <property type="match status" value="1"/>
</dbReference>
<dbReference type="SUPFAM" id="SSF53335">
    <property type="entry name" value="S-adenosyl-L-methionine-dependent methyltransferases"/>
    <property type="match status" value="1"/>
</dbReference>
<evidence type="ECO:0000259" key="1">
    <source>
        <dbReference type="Pfam" id="PF08241"/>
    </source>
</evidence>
<reference evidence="2 3" key="1">
    <citation type="submission" date="2024-02" db="EMBL/GenBank/DDBJ databases">
        <title>Adaptive strategies in a cosmopolitan and abundant soil bacterium.</title>
        <authorList>
            <person name="Carini P."/>
        </authorList>
    </citation>
    <scope>NUCLEOTIDE SEQUENCE [LARGE SCALE GENOMIC DNA]</scope>
    <source>
        <strain evidence="2 3">AZCC 1608</strain>
    </source>
</reference>
<dbReference type="InterPro" id="IPR029063">
    <property type="entry name" value="SAM-dependent_MTases_sf"/>
</dbReference>
<sequence>MSSDAAGFIGNIPQYYDEGLGPIIFTEYAADISRRAAASRPARVLETAAGTGIVTRKLRDALPDDTRLIATDLNPPMLDIARAKFRPDEQVEFQPADATALPFADQSFDAIACQFGVMFFPDKARSFAEAYRLLARGGRYVLSVWDSHRYNSFGRIAHEVAGRFFPADPPQFYSVPFSCHQIDPIKEYLIAAGFDDIGIAVIRQERELPDTANFARAAVHGNPLIDQVRARGGVDPERIVDALTQEFRREFGDPGRMPIQAIVFSATKK</sequence>
<keyword evidence="3" id="KW-1185">Reference proteome</keyword>
<dbReference type="EMBL" id="JAZHRV010000001">
    <property type="protein sequence ID" value="MEH2558596.1"/>
    <property type="molecule type" value="Genomic_DNA"/>
</dbReference>
<organism evidence="2 3">
    <name type="scientific">Bradyrhizobium algeriense</name>
    <dbReference type="NCBI Taxonomy" id="634784"/>
    <lineage>
        <taxon>Bacteria</taxon>
        <taxon>Pseudomonadati</taxon>
        <taxon>Pseudomonadota</taxon>
        <taxon>Alphaproteobacteria</taxon>
        <taxon>Hyphomicrobiales</taxon>
        <taxon>Nitrobacteraceae</taxon>
        <taxon>Bradyrhizobium</taxon>
    </lineage>
</organism>
<evidence type="ECO:0000313" key="2">
    <source>
        <dbReference type="EMBL" id="MEH2558596.1"/>
    </source>
</evidence>
<dbReference type="InterPro" id="IPR013216">
    <property type="entry name" value="Methyltransf_11"/>
</dbReference>
<dbReference type="RefSeq" id="WP_334485745.1">
    <property type="nucleotide sequence ID" value="NZ_JAZHRV010000001.1"/>
</dbReference>
<gene>
    <name evidence="2" type="ORF">V1286_006125</name>
</gene>
<protein>
    <submittedName>
        <fullName evidence="2">SAM-dependent methyltransferase</fullName>
    </submittedName>
</protein>
<accession>A0ABU8BJ66</accession>
<feature type="domain" description="Methyltransferase type 11" evidence="1">
    <location>
        <begin position="45"/>
        <end position="141"/>
    </location>
</feature>
<dbReference type="Gene3D" id="3.40.50.150">
    <property type="entry name" value="Vaccinia Virus protein VP39"/>
    <property type="match status" value="1"/>
</dbReference>
<proteinExistence type="predicted"/>
<dbReference type="Proteomes" id="UP001364224">
    <property type="component" value="Unassembled WGS sequence"/>
</dbReference>
<keyword evidence="2" id="KW-0808">Transferase</keyword>
<dbReference type="GO" id="GO:0032259">
    <property type="term" value="P:methylation"/>
    <property type="evidence" value="ECO:0007669"/>
    <property type="project" value="UniProtKB-KW"/>
</dbReference>
<evidence type="ECO:0000313" key="3">
    <source>
        <dbReference type="Proteomes" id="UP001364224"/>
    </source>
</evidence>